<protein>
    <submittedName>
        <fullName evidence="1">UPF0175 family protein</fullName>
    </submittedName>
</protein>
<dbReference type="AlphaFoldDB" id="A0A8J6P400"/>
<proteinExistence type="predicted"/>
<dbReference type="InterPro" id="IPR005368">
    <property type="entry name" value="UPF0175"/>
</dbReference>
<comment type="caution">
    <text evidence="1">The sequence shown here is derived from an EMBL/GenBank/DDBJ whole genome shotgun (WGS) entry which is preliminary data.</text>
</comment>
<dbReference type="EMBL" id="JACNIG010000406">
    <property type="protein sequence ID" value="MBC8434268.1"/>
    <property type="molecule type" value="Genomic_DNA"/>
</dbReference>
<reference evidence="1 2" key="1">
    <citation type="submission" date="2020-08" db="EMBL/GenBank/DDBJ databases">
        <title>Bridging the membrane lipid divide: bacteria of the FCB group superphylum have the potential to synthesize archaeal ether lipids.</title>
        <authorList>
            <person name="Villanueva L."/>
            <person name="Von Meijenfeldt F.A.B."/>
            <person name="Westbye A.B."/>
            <person name="Yadav S."/>
            <person name="Hopmans E.C."/>
            <person name="Dutilh B.E."/>
            <person name="Sinninghe Damste J.S."/>
        </authorList>
    </citation>
    <scope>NUCLEOTIDE SEQUENCE [LARGE SCALE GENOMIC DNA]</scope>
    <source>
        <strain evidence="1">NIOZ-UU17</strain>
    </source>
</reference>
<dbReference type="Proteomes" id="UP000605201">
    <property type="component" value="Unassembled WGS sequence"/>
</dbReference>
<organism evidence="1 2">
    <name type="scientific">Candidatus Desulfatibia vada</name>
    <dbReference type="NCBI Taxonomy" id="2841696"/>
    <lineage>
        <taxon>Bacteria</taxon>
        <taxon>Pseudomonadati</taxon>
        <taxon>Thermodesulfobacteriota</taxon>
        <taxon>Desulfobacteria</taxon>
        <taxon>Desulfobacterales</taxon>
        <taxon>Desulfobacterales incertae sedis</taxon>
        <taxon>Candidatus Desulfatibia</taxon>
    </lineage>
</organism>
<evidence type="ECO:0000313" key="1">
    <source>
        <dbReference type="EMBL" id="MBC8434268.1"/>
    </source>
</evidence>
<gene>
    <name evidence="1" type="ORF">H8D96_20355</name>
</gene>
<accession>A0A8J6P400</accession>
<dbReference type="Pfam" id="PF03683">
    <property type="entry name" value="UPF0175"/>
    <property type="match status" value="1"/>
</dbReference>
<sequence>MTTRQQISVALDENFLSFVAKKRKDIPERLKELSILELYRRKEISSGKAAELLGMERFEFVRYASRLGIPFFDMSKEELERDLKAAKRIYERIK</sequence>
<name>A0A8J6P400_9BACT</name>
<evidence type="ECO:0000313" key="2">
    <source>
        <dbReference type="Proteomes" id="UP000605201"/>
    </source>
</evidence>